<accession>A0A8K0K0Q5</accession>
<keyword evidence="2" id="KW-1185">Reference proteome</keyword>
<dbReference type="InterPro" id="IPR036691">
    <property type="entry name" value="Endo/exonu/phosph_ase_sf"/>
</dbReference>
<proteinExistence type="predicted"/>
<sequence>MEKYRLKILGLSEVKKKGNRKIQLEKGYVLLYSGVSPGKRAKEGVRVILSEGMGKKGLDLESKVTIIQVYSPTKDSEILEKEEFYAQLQRTVVDAENEECRQIILMCNFNGRTGNNMLRAHGYMGPYSGEKESIIDNIIFSRTLRNAITDVKVIRGAEVGTDHRCLIAKTRLKERSREKHKKIEKIQVKQLADPKIKKKHEELMEQKLNDFKITDDTELNDMWKNLKNIIIETAGEVCEKTKINSKWKRRNWWTEEVK</sequence>
<dbReference type="OrthoDB" id="6625567at2759"/>
<dbReference type="Proteomes" id="UP000792457">
    <property type="component" value="Unassembled WGS sequence"/>
</dbReference>
<reference evidence="1" key="1">
    <citation type="submission" date="2013-04" db="EMBL/GenBank/DDBJ databases">
        <authorList>
            <person name="Qu J."/>
            <person name="Murali S.C."/>
            <person name="Bandaranaike D."/>
            <person name="Bellair M."/>
            <person name="Blankenburg K."/>
            <person name="Chao H."/>
            <person name="Dinh H."/>
            <person name="Doddapaneni H."/>
            <person name="Downs B."/>
            <person name="Dugan-Rocha S."/>
            <person name="Elkadiri S."/>
            <person name="Gnanaolivu R.D."/>
            <person name="Hernandez B."/>
            <person name="Javaid M."/>
            <person name="Jayaseelan J.C."/>
            <person name="Lee S."/>
            <person name="Li M."/>
            <person name="Ming W."/>
            <person name="Munidasa M."/>
            <person name="Muniz J."/>
            <person name="Nguyen L."/>
            <person name="Ongeri F."/>
            <person name="Osuji N."/>
            <person name="Pu L.-L."/>
            <person name="Puazo M."/>
            <person name="Qu C."/>
            <person name="Quiroz J."/>
            <person name="Raj R."/>
            <person name="Weissenberger G."/>
            <person name="Xin Y."/>
            <person name="Zou X."/>
            <person name="Han Y."/>
            <person name="Richards S."/>
            <person name="Worley K."/>
            <person name="Muzny D."/>
            <person name="Gibbs R."/>
        </authorList>
    </citation>
    <scope>NUCLEOTIDE SEQUENCE</scope>
    <source>
        <strain evidence="1">Sampled in the wild</strain>
    </source>
</reference>
<reference evidence="1" key="2">
    <citation type="submission" date="2017-10" db="EMBL/GenBank/DDBJ databases">
        <title>Ladona fulva Genome sequencing and assembly.</title>
        <authorList>
            <person name="Murali S."/>
            <person name="Richards S."/>
            <person name="Bandaranaike D."/>
            <person name="Bellair M."/>
            <person name="Blankenburg K."/>
            <person name="Chao H."/>
            <person name="Dinh H."/>
            <person name="Doddapaneni H."/>
            <person name="Dugan-Rocha S."/>
            <person name="Elkadiri S."/>
            <person name="Gnanaolivu R."/>
            <person name="Hernandez B."/>
            <person name="Skinner E."/>
            <person name="Javaid M."/>
            <person name="Lee S."/>
            <person name="Li M."/>
            <person name="Ming W."/>
            <person name="Munidasa M."/>
            <person name="Muniz J."/>
            <person name="Nguyen L."/>
            <person name="Hughes D."/>
            <person name="Osuji N."/>
            <person name="Pu L.-L."/>
            <person name="Puazo M."/>
            <person name="Qu C."/>
            <person name="Quiroz J."/>
            <person name="Raj R."/>
            <person name="Weissenberger G."/>
            <person name="Xin Y."/>
            <person name="Zou X."/>
            <person name="Han Y."/>
            <person name="Worley K."/>
            <person name="Muzny D."/>
            <person name="Gibbs R."/>
        </authorList>
    </citation>
    <scope>NUCLEOTIDE SEQUENCE</scope>
    <source>
        <strain evidence="1">Sampled in the wild</strain>
    </source>
</reference>
<dbReference type="Gene3D" id="3.60.10.10">
    <property type="entry name" value="Endonuclease/exonuclease/phosphatase"/>
    <property type="match status" value="1"/>
</dbReference>
<comment type="caution">
    <text evidence="1">The sequence shown here is derived from an EMBL/GenBank/DDBJ whole genome shotgun (WGS) entry which is preliminary data.</text>
</comment>
<dbReference type="AlphaFoldDB" id="A0A8K0K0Q5"/>
<name>A0A8K0K0Q5_LADFU</name>
<gene>
    <name evidence="1" type="ORF">J437_LFUL004463</name>
</gene>
<evidence type="ECO:0000313" key="2">
    <source>
        <dbReference type="Proteomes" id="UP000792457"/>
    </source>
</evidence>
<dbReference type="EMBL" id="KZ308238">
    <property type="protein sequence ID" value="KAG8225462.1"/>
    <property type="molecule type" value="Genomic_DNA"/>
</dbReference>
<evidence type="ECO:0000313" key="1">
    <source>
        <dbReference type="EMBL" id="KAG8225462.1"/>
    </source>
</evidence>
<organism evidence="1 2">
    <name type="scientific">Ladona fulva</name>
    <name type="common">Scarce chaser dragonfly</name>
    <name type="synonym">Libellula fulva</name>
    <dbReference type="NCBI Taxonomy" id="123851"/>
    <lineage>
        <taxon>Eukaryota</taxon>
        <taxon>Metazoa</taxon>
        <taxon>Ecdysozoa</taxon>
        <taxon>Arthropoda</taxon>
        <taxon>Hexapoda</taxon>
        <taxon>Insecta</taxon>
        <taxon>Pterygota</taxon>
        <taxon>Palaeoptera</taxon>
        <taxon>Odonata</taxon>
        <taxon>Epiprocta</taxon>
        <taxon>Anisoptera</taxon>
        <taxon>Libelluloidea</taxon>
        <taxon>Libellulidae</taxon>
        <taxon>Ladona</taxon>
    </lineage>
</organism>
<dbReference type="SUPFAM" id="SSF56219">
    <property type="entry name" value="DNase I-like"/>
    <property type="match status" value="1"/>
</dbReference>
<protein>
    <submittedName>
        <fullName evidence="1">Uncharacterized protein</fullName>
    </submittedName>
</protein>
<feature type="non-terminal residue" evidence="1">
    <location>
        <position position="258"/>
    </location>
</feature>